<reference evidence="1 2" key="1">
    <citation type="journal article" date="2021" name="Hortic Res">
        <title>High-quality reference genome and annotation aids understanding of berry development for evergreen blueberry (Vaccinium darrowii).</title>
        <authorList>
            <person name="Yu J."/>
            <person name="Hulse-Kemp A.M."/>
            <person name="Babiker E."/>
            <person name="Staton M."/>
        </authorList>
    </citation>
    <scope>NUCLEOTIDE SEQUENCE [LARGE SCALE GENOMIC DNA]</scope>
    <source>
        <strain evidence="2">cv. NJ 8807/NJ 8810</strain>
        <tissue evidence="1">Young leaf</tissue>
    </source>
</reference>
<name>A0ACB7Y0X2_9ERIC</name>
<dbReference type="EMBL" id="CM037155">
    <property type="protein sequence ID" value="KAH7847137.1"/>
    <property type="molecule type" value="Genomic_DNA"/>
</dbReference>
<protein>
    <submittedName>
        <fullName evidence="1">Uncharacterized protein</fullName>
    </submittedName>
</protein>
<organism evidence="1 2">
    <name type="scientific">Vaccinium darrowii</name>
    <dbReference type="NCBI Taxonomy" id="229202"/>
    <lineage>
        <taxon>Eukaryota</taxon>
        <taxon>Viridiplantae</taxon>
        <taxon>Streptophyta</taxon>
        <taxon>Embryophyta</taxon>
        <taxon>Tracheophyta</taxon>
        <taxon>Spermatophyta</taxon>
        <taxon>Magnoliopsida</taxon>
        <taxon>eudicotyledons</taxon>
        <taxon>Gunneridae</taxon>
        <taxon>Pentapetalae</taxon>
        <taxon>asterids</taxon>
        <taxon>Ericales</taxon>
        <taxon>Ericaceae</taxon>
        <taxon>Vaccinioideae</taxon>
        <taxon>Vaccinieae</taxon>
        <taxon>Vaccinium</taxon>
    </lineage>
</organism>
<keyword evidence="2" id="KW-1185">Reference proteome</keyword>
<accession>A0ACB7Y0X2</accession>
<proteinExistence type="predicted"/>
<gene>
    <name evidence="1" type="ORF">Vadar_022343</name>
</gene>
<evidence type="ECO:0000313" key="2">
    <source>
        <dbReference type="Proteomes" id="UP000828048"/>
    </source>
</evidence>
<sequence length="398" mass="46439">MASQRNQRVEDPSVVTLEIYATLQRQMEVLTKTLQETQRAKDNKRSQNQDNERQERRMQEHPENEDYPLDLMKAQIESLAKQVRGKAPTTVEELVHNTDSPFTLEIMREPLLRKFKMSHLDAFSMTTDTLDHLETYKNLMMLQAVPDEIMCRAFPVTLKGSARMTKVQQTVDLPILHQASLRDYTARFTKESMQVEANGRSSFNCSLHSRVNSGQLLFSLTKDLPITVVELMMRVQKHMNAKDALSARRSRDDNNDFTPGQNEKWKREQTGLSKDVRIRRPDQRSSTKKGGPLEKYQQYIPLVATAEQILDDLHDDLDLKWLGKLRYDPNKRSKDKWCRGLNGYTILFLIPTTRNRMRADTADEVKSLWILRKGHHTQRQDLTSDFNRARREFNNLYG</sequence>
<dbReference type="Proteomes" id="UP000828048">
    <property type="component" value="Chromosome 5"/>
</dbReference>
<comment type="caution">
    <text evidence="1">The sequence shown here is derived from an EMBL/GenBank/DDBJ whole genome shotgun (WGS) entry which is preliminary data.</text>
</comment>
<evidence type="ECO:0000313" key="1">
    <source>
        <dbReference type="EMBL" id="KAH7847137.1"/>
    </source>
</evidence>